<proteinExistence type="predicted"/>
<comment type="caution">
    <text evidence="2">The sequence shown here is derived from an EMBL/GenBank/DDBJ whole genome shotgun (WGS) entry which is preliminary data.</text>
</comment>
<name>A0A0N0VDQ0_LEPPY</name>
<evidence type="ECO:0000313" key="3">
    <source>
        <dbReference type="Proteomes" id="UP000037923"/>
    </source>
</evidence>
<reference evidence="2 3" key="1">
    <citation type="submission" date="2015-07" db="EMBL/GenBank/DDBJ databases">
        <title>High-quality genome of monoxenous trypanosomatid Leptomonas pyrrhocoris.</title>
        <authorList>
            <person name="Flegontov P."/>
            <person name="Butenko A."/>
            <person name="Firsov S."/>
            <person name="Vlcek C."/>
            <person name="Logacheva M.D."/>
            <person name="Field M."/>
            <person name="Filatov D."/>
            <person name="Flegontova O."/>
            <person name="Gerasimov E."/>
            <person name="Jackson A.P."/>
            <person name="Kelly S."/>
            <person name="Opperdoes F."/>
            <person name="O'Reilly A."/>
            <person name="Votypka J."/>
            <person name="Yurchenko V."/>
            <person name="Lukes J."/>
        </authorList>
    </citation>
    <scope>NUCLEOTIDE SEQUENCE [LARGE SCALE GENOMIC DNA]</scope>
    <source>
        <strain evidence="2">H10</strain>
    </source>
</reference>
<dbReference type="OMA" id="DEWYQYL"/>
<dbReference type="AlphaFoldDB" id="A0A0N0VDQ0"/>
<dbReference type="InterPro" id="IPR036322">
    <property type="entry name" value="WD40_repeat_dom_sf"/>
</dbReference>
<dbReference type="EMBL" id="LGTL01000021">
    <property type="protein sequence ID" value="KPA76177.1"/>
    <property type="molecule type" value="Genomic_DNA"/>
</dbReference>
<dbReference type="GO" id="GO:0005634">
    <property type="term" value="C:nucleus"/>
    <property type="evidence" value="ECO:0007669"/>
    <property type="project" value="TreeGrafter"/>
</dbReference>
<dbReference type="SUPFAM" id="SSF50978">
    <property type="entry name" value="WD40 repeat-like"/>
    <property type="match status" value="1"/>
</dbReference>
<dbReference type="EMBL" id="LGTL01000021">
    <property type="protein sequence ID" value="KPA76178.1"/>
    <property type="molecule type" value="Genomic_DNA"/>
</dbReference>
<dbReference type="RefSeq" id="XP_015654617.1">
    <property type="nucleotide sequence ID" value="XM_015806746.1"/>
</dbReference>
<evidence type="ECO:0000259" key="1">
    <source>
        <dbReference type="Pfam" id="PF08553"/>
    </source>
</evidence>
<dbReference type="InterPro" id="IPR013863">
    <property type="entry name" value="VID27_C"/>
</dbReference>
<dbReference type="GeneID" id="26908222"/>
<dbReference type="GO" id="GO:0005737">
    <property type="term" value="C:cytoplasm"/>
    <property type="evidence" value="ECO:0007669"/>
    <property type="project" value="TreeGrafter"/>
</dbReference>
<organism evidence="2 3">
    <name type="scientific">Leptomonas pyrrhocoris</name>
    <name type="common">Firebug parasite</name>
    <dbReference type="NCBI Taxonomy" id="157538"/>
    <lineage>
        <taxon>Eukaryota</taxon>
        <taxon>Discoba</taxon>
        <taxon>Euglenozoa</taxon>
        <taxon>Kinetoplastea</taxon>
        <taxon>Metakinetoplastina</taxon>
        <taxon>Trypanosomatida</taxon>
        <taxon>Trypanosomatidae</taxon>
        <taxon>Leishmaniinae</taxon>
        <taxon>Leptomonas</taxon>
    </lineage>
</organism>
<dbReference type="RefSeq" id="XP_015654616.1">
    <property type="nucleotide sequence ID" value="XM_015806745.1"/>
</dbReference>
<gene>
    <name evidence="2" type="ORF">ABB37_07937</name>
</gene>
<dbReference type="OrthoDB" id="10251113at2759"/>
<dbReference type="Pfam" id="PF08553">
    <property type="entry name" value="VID27"/>
    <property type="match status" value="1"/>
</dbReference>
<feature type="domain" description="Vacuolar import/degradation Vid27 C-terminal" evidence="1">
    <location>
        <begin position="240"/>
        <end position="495"/>
    </location>
</feature>
<dbReference type="VEuPathDB" id="TriTrypDB:LpyrH10_21_0730"/>
<dbReference type="PANTHER" id="PTHR31913:SF0">
    <property type="entry name" value="VACUOLAR IMPORT AND DEGRADATION PROTEIN 27"/>
    <property type="match status" value="1"/>
</dbReference>
<dbReference type="PANTHER" id="PTHR31913">
    <property type="entry name" value="VACUOLAR IMPORT AND DEGRADATION PROTEIN 27"/>
    <property type="match status" value="1"/>
</dbReference>
<keyword evidence="3" id="KW-1185">Reference proteome</keyword>
<evidence type="ECO:0000313" key="2">
    <source>
        <dbReference type="EMBL" id="KPA76178.1"/>
    </source>
</evidence>
<dbReference type="Proteomes" id="UP000037923">
    <property type="component" value="Unassembled WGS sequence"/>
</dbReference>
<protein>
    <recommendedName>
        <fullName evidence="1">Vacuolar import/degradation Vid27 C-terminal domain-containing protein</fullName>
    </recommendedName>
</protein>
<dbReference type="InterPro" id="IPR040458">
    <property type="entry name" value="Vid27"/>
</dbReference>
<accession>A0A0N0VDQ0</accession>
<sequence length="552" mass="59787">MPPTSTVLFTCEGTLYQYAGEESGRPYYDPLGDVDAFAITVEKRKKTSGSAAEYVILVTEDEEVVFEQPLGVELQLTYSDQAASVHWPALIEEELETVAFRFSAPADKAAQVTPRMCMQRFVALYNQCTYSLLTGYDEVDPEDEWYDYLGGAASHELRNEDAAEHVFEFDPARMTVAGTGADNICAAESLQFNRVLVIKKGNEAASLEMQALPVTERGFDQAGAEKVAVTAVDGTATGALLENGDLKLLLFGGKKAAVQQVDLATGSVVQEYKPQDLDIQGLSYANHASADSGAVYTCLGRNVAFNIDTRMDPRSCVVMEDGKQPTDYAVRTLRKDFTCHATSRNGYLVIGDGSGSIRLYTGPPGARKPAGGYYPKSAKTLLETKVPIVDIDVTADGKYIVATTAQLLLFIETKYIDSNDKATNGFQGRMGAQKPKPILLQPTPAQIMQMGGASAVRFHTARFDRFPGTEELCVTASCGDYILTWSLRNIVSSQESGRAAVNSAVTVGQVVLSTSANRTDHVGFLTGKDVGVVPFHEAQKAVSKAWTWGQEK</sequence>